<reference evidence="1" key="1">
    <citation type="submission" date="2020-10" db="EMBL/GenBank/DDBJ databases">
        <authorList>
            <person name="Gilroy R."/>
        </authorList>
    </citation>
    <scope>NUCLEOTIDE SEQUENCE</scope>
    <source>
        <strain evidence="1">35461</strain>
    </source>
</reference>
<protein>
    <submittedName>
        <fullName evidence="1">Uncharacterized protein</fullName>
    </submittedName>
</protein>
<reference evidence="1" key="2">
    <citation type="journal article" date="2021" name="PeerJ">
        <title>Extensive microbial diversity within the chicken gut microbiome revealed by metagenomics and culture.</title>
        <authorList>
            <person name="Gilroy R."/>
            <person name="Ravi A."/>
            <person name="Getino M."/>
            <person name="Pursley I."/>
            <person name="Horton D.L."/>
            <person name="Alikhan N.F."/>
            <person name="Baker D."/>
            <person name="Gharbi K."/>
            <person name="Hall N."/>
            <person name="Watson M."/>
            <person name="Adriaenssens E.M."/>
            <person name="Foster-Nyarko E."/>
            <person name="Jarju S."/>
            <person name="Secka A."/>
            <person name="Antonio M."/>
            <person name="Oren A."/>
            <person name="Chaudhuri R.R."/>
            <person name="La Ragione R."/>
            <person name="Hildebrand F."/>
            <person name="Pallen M.J."/>
        </authorList>
    </citation>
    <scope>NUCLEOTIDE SEQUENCE</scope>
    <source>
        <strain evidence="1">35461</strain>
    </source>
</reference>
<proteinExistence type="predicted"/>
<name>A0A9D1NMT4_9BACT</name>
<evidence type="ECO:0000313" key="1">
    <source>
        <dbReference type="EMBL" id="HIV09541.1"/>
    </source>
</evidence>
<comment type="caution">
    <text evidence="1">The sequence shown here is derived from an EMBL/GenBank/DDBJ whole genome shotgun (WGS) entry which is preliminary data.</text>
</comment>
<gene>
    <name evidence="1" type="ORF">IAC79_05460</name>
</gene>
<organism evidence="1 2">
    <name type="scientific">Candidatus Spyradenecus faecavium</name>
    <dbReference type="NCBI Taxonomy" id="2840947"/>
    <lineage>
        <taxon>Bacteria</taxon>
        <taxon>Pseudomonadati</taxon>
        <taxon>Lentisphaerota</taxon>
        <taxon>Lentisphaeria</taxon>
        <taxon>Lentisphaerales</taxon>
        <taxon>Lentisphaeraceae</taxon>
        <taxon>Lentisphaeraceae incertae sedis</taxon>
        <taxon>Candidatus Spyradenecus</taxon>
    </lineage>
</organism>
<accession>A0A9D1NMT4</accession>
<evidence type="ECO:0000313" key="2">
    <source>
        <dbReference type="Proteomes" id="UP000886845"/>
    </source>
</evidence>
<sequence>MDWLKKVWEWIVGGVKSLLASVLDEVIEQAKDIVADKELAALALDAVRAAAHEGLSGDKAWVAARDSLTKALREAGRDLTACAIDTALQNVYSAWKRLGKPEA</sequence>
<dbReference type="EMBL" id="DVOR01000174">
    <property type="protein sequence ID" value="HIV09541.1"/>
    <property type="molecule type" value="Genomic_DNA"/>
</dbReference>
<dbReference type="Proteomes" id="UP000886845">
    <property type="component" value="Unassembled WGS sequence"/>
</dbReference>
<dbReference type="AlphaFoldDB" id="A0A9D1NMT4"/>